<keyword evidence="7" id="KW-1185">Reference proteome</keyword>
<comment type="similarity">
    <text evidence="2">Belongs to the glycogen phosphorylase family.</text>
</comment>
<dbReference type="Gene3D" id="3.40.50.2000">
    <property type="entry name" value="Glycogen Phosphorylase B"/>
    <property type="match status" value="3"/>
</dbReference>
<dbReference type="AlphaFoldDB" id="A0A4V1RM10"/>
<gene>
    <name evidence="6" type="primary">glgP</name>
    <name evidence="6" type="ORF">EUU22_22430</name>
</gene>
<evidence type="ECO:0000259" key="5">
    <source>
        <dbReference type="Pfam" id="PF11897"/>
    </source>
</evidence>
<organism evidence="6 7">
    <name type="scientific">Ciceribacter ferrooxidans</name>
    <dbReference type="NCBI Taxonomy" id="2509717"/>
    <lineage>
        <taxon>Bacteria</taxon>
        <taxon>Pseudomonadati</taxon>
        <taxon>Pseudomonadota</taxon>
        <taxon>Alphaproteobacteria</taxon>
        <taxon>Hyphomicrobiales</taxon>
        <taxon>Rhizobiaceae</taxon>
        <taxon>Ciceribacter</taxon>
    </lineage>
</organism>
<feature type="domain" description="DUF3417" evidence="5">
    <location>
        <begin position="20"/>
        <end position="125"/>
    </location>
</feature>
<sequence>MLPSRGEVEGRVQNQTDFKEAFDALRELALDVRWSWSHATDTIWQALDAEMWALTRNPWAIMRSVARDRIRTLLSDPEFSTNLNAQLAESRRLRLAPGWFQETHPNSGLRTVAYFSAEFMLDEALPLYSGGLGNVAGDQLKAASDLGVPVVGVGLLYARGYFRQSITPDGRQEALYPVNEPDQLPLRPLREPSGEWLRLELELPGYRLWVRTWEVQVGRTKLFLLDLNDPANPPAYRCITSELYGDGPETRLKQEMVLGIGGWRLLRAIGLNPEICHLNEGHVAFATLERARFFMQDHGVPFAEALLATRAGNLFTTHTAVTEGVDRFPPDMMARFFRRYAEKELGISVEEFLALGRSDPRNASEPFNMAYLAVRASGAVTGVSAPHERVSKLVFRPLFPRWPLAEVPIGHVTNGVHVPTWDSAAADTFWTEVAGKDRWRGDLAGHEAAIRDAPPARIWQMRTEGRRQLVEEVRGRCARQLAEDGAPEAEIDAVHAIFDSDALTLGFARRFATYKRPDLLLFDPERLVHLLTDRQRPVQLIVAGKAHPRDIASQALIKLWTDFTKREDVRSRVVFLRDYNMQLAQQLVQGVDVWINTPRRPWEASGTSGMKVLVNGGLNLSEIDGWWAEAFAPDVGWAIGDGGEHDDIIDLDRREAVELYAHLERDVVPEFYERDASGVPLRWVDRIRESMARLTPRFSANRAVREYTEDFYLPGVRAHAARTAKGGEAAHALCQWKAQVSRCWPHVHFGEIRTTTADGEHVFSVEVYLGDVPVESVRVELYADAVGRWPVFKGGMERLLPAIPSDGWNLYSAHVPAERPVSDFTARIVPFHPDLSVPLEAGEILWQR</sequence>
<dbReference type="GO" id="GO:0030170">
    <property type="term" value="F:pyridoxal phosphate binding"/>
    <property type="evidence" value="ECO:0007669"/>
    <property type="project" value="InterPro"/>
</dbReference>
<comment type="caution">
    <text evidence="6">The sequence shown here is derived from an EMBL/GenBank/DDBJ whole genome shotgun (WGS) entry which is preliminary data.</text>
</comment>
<keyword evidence="3" id="KW-0021">Allosteric enzyme</keyword>
<keyword evidence="4" id="KW-0663">Pyridoxal phosphate</keyword>
<reference evidence="6 7" key="1">
    <citation type="submission" date="2019-01" db="EMBL/GenBank/DDBJ databases">
        <authorList>
            <person name="Deng T."/>
        </authorList>
    </citation>
    <scope>NUCLEOTIDE SEQUENCE [LARGE SCALE GENOMIC DNA]</scope>
    <source>
        <strain evidence="6 7">F8825</strain>
    </source>
</reference>
<dbReference type="InterPro" id="IPR052182">
    <property type="entry name" value="Glycogen/Maltodextrin_Phosph"/>
</dbReference>
<evidence type="ECO:0000256" key="3">
    <source>
        <dbReference type="ARBA" id="ARBA00022533"/>
    </source>
</evidence>
<dbReference type="InterPro" id="IPR000811">
    <property type="entry name" value="Glyco_trans_35"/>
</dbReference>
<dbReference type="GO" id="GO:0005975">
    <property type="term" value="P:carbohydrate metabolic process"/>
    <property type="evidence" value="ECO:0007669"/>
    <property type="project" value="InterPro"/>
</dbReference>
<evidence type="ECO:0000313" key="6">
    <source>
        <dbReference type="EMBL" id="RYB98062.1"/>
    </source>
</evidence>
<comment type="catalytic activity">
    <reaction evidence="1">
        <text>[(1-&gt;4)-alpha-D-glucosyl](n) + phosphate = [(1-&gt;4)-alpha-D-glucosyl](n-1) + alpha-D-glucose 1-phosphate</text>
        <dbReference type="Rhea" id="RHEA:41732"/>
        <dbReference type="Rhea" id="RHEA-COMP:9584"/>
        <dbReference type="Rhea" id="RHEA-COMP:9586"/>
        <dbReference type="ChEBI" id="CHEBI:15444"/>
        <dbReference type="ChEBI" id="CHEBI:43474"/>
        <dbReference type="ChEBI" id="CHEBI:58601"/>
        <dbReference type="EC" id="2.4.1.1"/>
    </reaction>
</comment>
<evidence type="ECO:0000313" key="7">
    <source>
        <dbReference type="Proteomes" id="UP000291088"/>
    </source>
</evidence>
<dbReference type="Proteomes" id="UP000291088">
    <property type="component" value="Unassembled WGS sequence"/>
</dbReference>
<accession>A0A4V1RM10</accession>
<evidence type="ECO:0000256" key="4">
    <source>
        <dbReference type="PIRSR" id="PIRSR000460-1"/>
    </source>
</evidence>
<dbReference type="SUPFAM" id="SSF53756">
    <property type="entry name" value="UDP-Glycosyltransferase/glycogen phosphorylase"/>
    <property type="match status" value="1"/>
</dbReference>
<dbReference type="InterPro" id="IPR011834">
    <property type="entry name" value="Agluc_phsphrylas"/>
</dbReference>
<evidence type="ECO:0000256" key="1">
    <source>
        <dbReference type="ARBA" id="ARBA00001275"/>
    </source>
</evidence>
<dbReference type="GO" id="GO:0008184">
    <property type="term" value="F:glycogen phosphorylase activity"/>
    <property type="evidence" value="ECO:0007669"/>
    <property type="project" value="InterPro"/>
</dbReference>
<dbReference type="NCBIfam" id="TIGR02094">
    <property type="entry name" value="more_P_ylases"/>
    <property type="match status" value="1"/>
</dbReference>
<dbReference type="PANTHER" id="PTHR42655:SF1">
    <property type="entry name" value="GLYCOGEN PHOSPHORYLASE"/>
    <property type="match status" value="1"/>
</dbReference>
<dbReference type="Pfam" id="PF11897">
    <property type="entry name" value="DUF3417"/>
    <property type="match status" value="1"/>
</dbReference>
<dbReference type="InterPro" id="IPR024517">
    <property type="entry name" value="Glycogen_phosphorylase_DUF3417"/>
</dbReference>
<protein>
    <submittedName>
        <fullName evidence="6">Alpha-glucan family phosphorylase</fullName>
    </submittedName>
</protein>
<dbReference type="EMBL" id="SDVB01000380">
    <property type="protein sequence ID" value="RYB98062.1"/>
    <property type="molecule type" value="Genomic_DNA"/>
</dbReference>
<dbReference type="PIRSF" id="PIRSF000460">
    <property type="entry name" value="Pprylas_GlgP"/>
    <property type="match status" value="1"/>
</dbReference>
<evidence type="ECO:0000256" key="2">
    <source>
        <dbReference type="ARBA" id="ARBA00006047"/>
    </source>
</evidence>
<name>A0A4V1RM10_9HYPH</name>
<feature type="modified residue" description="N6-(pyridoxal phosphate)lysine" evidence="4">
    <location>
        <position position="611"/>
    </location>
</feature>
<proteinExistence type="inferred from homology"/>
<dbReference type="PANTHER" id="PTHR42655">
    <property type="entry name" value="GLYCOGEN PHOSPHORYLASE"/>
    <property type="match status" value="1"/>
</dbReference>
<dbReference type="Pfam" id="PF00343">
    <property type="entry name" value="Phosphorylase"/>
    <property type="match status" value="1"/>
</dbReference>
<dbReference type="OrthoDB" id="7229284at2"/>